<organism evidence="1 2">
    <name type="scientific">Ruegeria arenilitoris</name>
    <dbReference type="NCBI Taxonomy" id="1173585"/>
    <lineage>
        <taxon>Bacteria</taxon>
        <taxon>Pseudomonadati</taxon>
        <taxon>Pseudomonadota</taxon>
        <taxon>Alphaproteobacteria</taxon>
        <taxon>Rhodobacterales</taxon>
        <taxon>Roseobacteraceae</taxon>
        <taxon>Ruegeria</taxon>
    </lineage>
</organism>
<dbReference type="OrthoDB" id="9878817at2"/>
<dbReference type="RefSeq" id="WP_093962846.1">
    <property type="nucleotide sequence ID" value="NZ_FXYG01000001.1"/>
</dbReference>
<sequence length="131" mass="14849">MAQSKKSAPDGTNALYLMDANFIFRHCLRNAETDLPQPVDGEARCYIAPRYGSMIPTPYRGPDDLRSVIYRTKMATGAWWMTDADVEELVDFYSETWEDYAGRLARLNKQINDINRRDSSGLEALCFALAA</sequence>
<evidence type="ECO:0000313" key="1">
    <source>
        <dbReference type="EMBL" id="SMX36488.1"/>
    </source>
</evidence>
<keyword evidence="2" id="KW-1185">Reference proteome</keyword>
<name>A0A238K0P9_9RHOB</name>
<dbReference type="EMBL" id="FXYG01000001">
    <property type="protein sequence ID" value="SMX36488.1"/>
    <property type="molecule type" value="Genomic_DNA"/>
</dbReference>
<accession>A0A238K0P9</accession>
<gene>
    <name evidence="1" type="ORF">RUA8715_01416</name>
</gene>
<proteinExistence type="predicted"/>
<reference evidence="2" key="1">
    <citation type="submission" date="2017-05" db="EMBL/GenBank/DDBJ databases">
        <authorList>
            <person name="Rodrigo-Torres L."/>
            <person name="Arahal R. D."/>
            <person name="Lucena T."/>
        </authorList>
    </citation>
    <scope>NUCLEOTIDE SEQUENCE [LARGE SCALE GENOMIC DNA]</scope>
    <source>
        <strain evidence="2">CECT 8715</strain>
    </source>
</reference>
<protein>
    <submittedName>
        <fullName evidence="1">Uncharacterized protein</fullName>
    </submittedName>
</protein>
<dbReference type="AlphaFoldDB" id="A0A238K0P9"/>
<evidence type="ECO:0000313" key="2">
    <source>
        <dbReference type="Proteomes" id="UP000202485"/>
    </source>
</evidence>
<dbReference type="Proteomes" id="UP000202485">
    <property type="component" value="Unassembled WGS sequence"/>
</dbReference>